<name>A0A836JY17_9HYME</name>
<comment type="similarity">
    <text evidence="1">Belongs to the glycosyl hydrolase 1 family.</text>
</comment>
<evidence type="ECO:0000256" key="3">
    <source>
        <dbReference type="ARBA" id="ARBA00023295"/>
    </source>
</evidence>
<feature type="non-terminal residue" evidence="6">
    <location>
        <position position="820"/>
    </location>
</feature>
<proteinExistence type="inferred from homology"/>
<feature type="non-terminal residue" evidence="6">
    <location>
        <position position="1"/>
    </location>
</feature>
<keyword evidence="2" id="KW-0378">Hydrolase</keyword>
<comment type="caution">
    <text evidence="6">The sequence shown here is derived from an EMBL/GenBank/DDBJ whole genome shotgun (WGS) entry which is preliminary data.</text>
</comment>
<reference evidence="6" key="1">
    <citation type="submission" date="2020-03" db="EMBL/GenBank/DDBJ databases">
        <title>Relaxed selection underlies rapid genomic changes in the transitions from sociality to social parasitism in ants.</title>
        <authorList>
            <person name="Bi X."/>
        </authorList>
    </citation>
    <scope>NUCLEOTIDE SEQUENCE</scope>
    <source>
        <strain evidence="6">BGI-DK2014a</strain>
        <tissue evidence="6">Whole body</tissue>
    </source>
</reference>
<evidence type="ECO:0000256" key="1">
    <source>
        <dbReference type="ARBA" id="ARBA00010838"/>
    </source>
</evidence>
<sequence length="820" mass="95496">MAFDRTERFVEIATSTPVRVGPGTYDISLDPSKPARDLDNAYPFLSGASRQILGIPKDVHKFPGPGSYNIEAPRKRIPERAFSLFMLLWLIRPPRPLPTGLAVPSKRDVGGYDYNERGVLVKNPVIEHKPTDFYDIPRGETNFTSLKYKGNFWSRMKGRDDERTSVTPGPGDYEHETKKSPAQIHDERTREAKRATAKQPRFLEALYQQKLRQNFPAPNHYDLPKSVFDKYKRILCKCDPLIKSPPFNQSTKRFEENFQSDTPGPGTYEITVPQICYGSILHAPFGFFDDRFKRIEEVLPGPADYHTDIGTLAFESAKRFKNKYKKVSDYMQFCKTLPSISDTDEYVGMEEDQVMKKVDEEKYPIHHAVFKSRVDRFPKMRKRNSDCDEVPESGAYEVFSAFKANRDRCDFLCRRLAPPFGSRASRFPMIPEDDFHVPGINLSKYQIVYKAFFYCYACTGPAHYDLRGDISKNVKNGVIYYAPREKKMDIKGPGPSRYHIHPYIASSILKKSFNVTLGQPKTIQRISEVQTPWQRRRSKKILRWFAISHEKYQHCKREFIWDYATYVNPVIIQRNAMAADTYHKYKKDTQSATNLKARITIGSIKIFAHLQTKMFKMSLSWVRILLHGFRNFVNEDAIRHYNNVINEIITNDVTLEFKVIFKSFGYEVKCWVTINEVNLMAYADRNIRTATINQFGITDYHCGYHALLVYAKVCNVYNENFDQLQNTYLIKIEYKNFEKYFPKIFSRLVIYFTNNEILLITALVFIKLLKQLNNHYMLPEVYITENAYADIGKIANNGEIVDVNRIIYLRQYIQQIMKAT</sequence>
<dbReference type="EMBL" id="JAANIC010003843">
    <property type="protein sequence ID" value="KAG5337454.1"/>
    <property type="molecule type" value="Genomic_DNA"/>
</dbReference>
<keyword evidence="3" id="KW-0326">Glycosidase</keyword>
<feature type="transmembrane region" description="Helical" evidence="5">
    <location>
        <begin position="748"/>
        <end position="769"/>
    </location>
</feature>
<evidence type="ECO:0000313" key="7">
    <source>
        <dbReference type="Proteomes" id="UP000669903"/>
    </source>
</evidence>
<dbReference type="SUPFAM" id="SSF51445">
    <property type="entry name" value="(Trans)glycosidases"/>
    <property type="match status" value="1"/>
</dbReference>
<feature type="compositionally biased region" description="Basic and acidic residues" evidence="4">
    <location>
        <begin position="172"/>
        <end position="194"/>
    </location>
</feature>
<accession>A0A836JY17</accession>
<dbReference type="PANTHER" id="PTHR10353:SF36">
    <property type="entry name" value="LP05116P"/>
    <property type="match status" value="1"/>
</dbReference>
<dbReference type="Proteomes" id="UP000669903">
    <property type="component" value="Unassembled WGS sequence"/>
</dbReference>
<dbReference type="InterPro" id="IPR001360">
    <property type="entry name" value="Glyco_hydro_1"/>
</dbReference>
<dbReference type="InterPro" id="IPR010736">
    <property type="entry name" value="SHIPPO-rpt"/>
</dbReference>
<organism evidence="6 7">
    <name type="scientific">Acromyrmex charruanus</name>
    <dbReference type="NCBI Taxonomy" id="2715315"/>
    <lineage>
        <taxon>Eukaryota</taxon>
        <taxon>Metazoa</taxon>
        <taxon>Ecdysozoa</taxon>
        <taxon>Arthropoda</taxon>
        <taxon>Hexapoda</taxon>
        <taxon>Insecta</taxon>
        <taxon>Pterygota</taxon>
        <taxon>Neoptera</taxon>
        <taxon>Endopterygota</taxon>
        <taxon>Hymenoptera</taxon>
        <taxon>Apocrita</taxon>
        <taxon>Aculeata</taxon>
        <taxon>Formicoidea</taxon>
        <taxon>Formicidae</taxon>
        <taxon>Myrmicinae</taxon>
        <taxon>Acromyrmex</taxon>
    </lineage>
</organism>
<keyword evidence="5" id="KW-0472">Membrane</keyword>
<evidence type="ECO:0000256" key="4">
    <source>
        <dbReference type="SAM" id="MobiDB-lite"/>
    </source>
</evidence>
<evidence type="ECO:0000313" key="6">
    <source>
        <dbReference type="EMBL" id="KAG5337454.1"/>
    </source>
</evidence>
<dbReference type="Pfam" id="PF07004">
    <property type="entry name" value="SHIPPO-rpt"/>
    <property type="match status" value="2"/>
</dbReference>
<keyword evidence="7" id="KW-1185">Reference proteome</keyword>
<dbReference type="InterPro" id="IPR017853">
    <property type="entry name" value="GH"/>
</dbReference>
<dbReference type="GO" id="GO:0008422">
    <property type="term" value="F:beta-glucosidase activity"/>
    <property type="evidence" value="ECO:0007669"/>
    <property type="project" value="TreeGrafter"/>
</dbReference>
<dbReference type="GO" id="GO:0005975">
    <property type="term" value="P:carbohydrate metabolic process"/>
    <property type="evidence" value="ECO:0007669"/>
    <property type="project" value="InterPro"/>
</dbReference>
<keyword evidence="5" id="KW-0812">Transmembrane</keyword>
<dbReference type="PANTHER" id="PTHR10353">
    <property type="entry name" value="GLYCOSYL HYDROLASE"/>
    <property type="match status" value="1"/>
</dbReference>
<evidence type="ECO:0000256" key="2">
    <source>
        <dbReference type="ARBA" id="ARBA00022801"/>
    </source>
</evidence>
<evidence type="ECO:0000256" key="5">
    <source>
        <dbReference type="SAM" id="Phobius"/>
    </source>
</evidence>
<protein>
    <submittedName>
        <fullName evidence="6">STPG2 protein</fullName>
    </submittedName>
</protein>
<gene>
    <name evidence="6" type="primary">Stpg2</name>
    <name evidence="6" type="ORF">G6Z76_0013173</name>
</gene>
<keyword evidence="5" id="KW-1133">Transmembrane helix</keyword>
<dbReference type="Pfam" id="PF00232">
    <property type="entry name" value="Glyco_hydro_1"/>
    <property type="match status" value="2"/>
</dbReference>
<dbReference type="Gene3D" id="3.20.20.80">
    <property type="entry name" value="Glycosidases"/>
    <property type="match status" value="3"/>
</dbReference>
<dbReference type="AlphaFoldDB" id="A0A836JY17"/>
<feature type="region of interest" description="Disordered" evidence="4">
    <location>
        <begin position="158"/>
        <end position="196"/>
    </location>
</feature>